<dbReference type="Proteomes" id="UP000004705">
    <property type="component" value="Chromosome"/>
</dbReference>
<dbReference type="RefSeq" id="WP_005438162.1">
    <property type="nucleotide sequence ID" value="NZ_CM001466.1"/>
</dbReference>
<organism evidence="2 3">
    <name type="scientific">Saccharomonospora azurea NA-128</name>
    <dbReference type="NCBI Taxonomy" id="882081"/>
    <lineage>
        <taxon>Bacteria</taxon>
        <taxon>Bacillati</taxon>
        <taxon>Actinomycetota</taxon>
        <taxon>Actinomycetes</taxon>
        <taxon>Pseudonocardiales</taxon>
        <taxon>Pseudonocardiaceae</taxon>
        <taxon>Saccharomonospora</taxon>
    </lineage>
</organism>
<dbReference type="InterPro" id="IPR038332">
    <property type="entry name" value="PPE_sf"/>
</dbReference>
<protein>
    <recommendedName>
        <fullName evidence="1">DUF6973 domain-containing protein</fullName>
    </recommendedName>
</protein>
<dbReference type="Pfam" id="PF22322">
    <property type="entry name" value="DUF6973"/>
    <property type="match status" value="1"/>
</dbReference>
<gene>
    <name evidence="2" type="ORF">SacazDRAFT_00421</name>
</gene>
<evidence type="ECO:0000313" key="3">
    <source>
        <dbReference type="Proteomes" id="UP000004705"/>
    </source>
</evidence>
<dbReference type="InterPro" id="IPR036689">
    <property type="entry name" value="ESAT-6-like_sf"/>
</dbReference>
<keyword evidence="3" id="KW-1185">Reference proteome</keyword>
<name>H8G8G1_9PSEU</name>
<sequence>MSQLPAGELNALAERLNGWSGQITTDTVANLLASAVTATAEIPGDPDGIEDLALACGRVADGLDAAVEALNPVVAKIRESWEGEAADKALDKIDTEREGTETEAETARSTAGILTGLADATRQAHERHGDVHAQLTDLAQRAAALPPDDPATAELVGPAAAALQDAATVYSTLHQDTADATTKLGTVLYGGRSLSELVADTPEGRRSLEEILREYQVAGSSSPQVKFPPEDLADLINPLLEKFGKDIPSSNWNAEELELFRQLRPDEMYTWYRVQQEAYVVSEEQFDLEHTTHSHTDAFRHAYWNARMTQEFGEEWAEAFATAHEQRPTNDMQSEAMDLHNNELGRRIAVQNPDASPEELAQLVTDAVNQGETIVLDGEGRIAYSDQVGHNQTVDPEQHDESVIDHAGSLDTDFDGVRPKGGYPW</sequence>
<feature type="domain" description="DUF6973" evidence="1">
    <location>
        <begin position="264"/>
        <end position="371"/>
    </location>
</feature>
<reference evidence="2 3" key="1">
    <citation type="journal article" date="2012" name="Stand. Genomic Sci.">
        <title>Genome sequence of the soil bacterium Saccharomonospora azurea type strain (NA-128(T)).</title>
        <authorList>
            <person name="Klenk H.P."/>
            <person name="Held B."/>
            <person name="Lucas S."/>
            <person name="Lapidus A."/>
            <person name="Copeland A."/>
            <person name="Hammon N."/>
            <person name="Pitluck S."/>
            <person name="Goodwin L.A."/>
            <person name="Han C."/>
            <person name="Tapia R."/>
            <person name="Brambilla E.M."/>
            <person name="Potter G."/>
            <person name="Land M."/>
            <person name="Ivanova N."/>
            <person name="Rohde M."/>
            <person name="Goker M."/>
            <person name="Detter J.C."/>
            <person name="Kyrpides N.C."/>
            <person name="Woyke T."/>
        </authorList>
    </citation>
    <scope>NUCLEOTIDE SEQUENCE [LARGE SCALE GENOMIC DNA]</scope>
    <source>
        <strain evidence="2 3">NA-128</strain>
    </source>
</reference>
<evidence type="ECO:0000313" key="2">
    <source>
        <dbReference type="EMBL" id="EHY87395.1"/>
    </source>
</evidence>
<dbReference type="OrthoDB" id="1187707at2"/>
<evidence type="ECO:0000259" key="1">
    <source>
        <dbReference type="Pfam" id="PF22322"/>
    </source>
</evidence>
<dbReference type="SUPFAM" id="SSF140453">
    <property type="entry name" value="EsxAB dimer-like"/>
    <property type="match status" value="1"/>
</dbReference>
<dbReference type="Gene3D" id="1.20.1260.20">
    <property type="entry name" value="PPE superfamily"/>
    <property type="match status" value="1"/>
</dbReference>
<dbReference type="EMBL" id="CM001466">
    <property type="protein sequence ID" value="EHY87395.1"/>
    <property type="molecule type" value="Genomic_DNA"/>
</dbReference>
<dbReference type="InterPro" id="IPR054246">
    <property type="entry name" value="DUF6973"/>
</dbReference>
<dbReference type="AlphaFoldDB" id="H8G8G1"/>
<proteinExistence type="predicted"/>
<accession>H8G8G1</accession>
<dbReference type="HOGENOM" id="CLU_061565_0_0_11"/>